<keyword evidence="2" id="KW-0808">Transferase</keyword>
<gene>
    <name evidence="2" type="ORF">SAMN05216386_1983</name>
</gene>
<dbReference type="OrthoDB" id="9790457at2"/>
<evidence type="ECO:0000313" key="3">
    <source>
        <dbReference type="Proteomes" id="UP000183107"/>
    </source>
</evidence>
<dbReference type="AlphaFoldDB" id="A0A1I5C6T6"/>
<dbReference type="PROSITE" id="PS01131">
    <property type="entry name" value="RRNA_A_DIMETH"/>
    <property type="match status" value="1"/>
</dbReference>
<keyword evidence="2" id="KW-0489">Methyltransferase</keyword>
<sequence length="346" mass="39106">MVNGSQKHSFMLQQYGLCKSNIMSLIIILERLLWVTCNFYNARIYLNTDSFRRIGIHLSEHRRRMNIEKRNVYEYAVDLTGQTAPVYVIQLVGHSKRVLEIGCGPGSITKVLVQQGQCRVTALELDSDSIKKVEPYCETAMQADLNSEEWPHLLDGVEPFDVVVAADVLEHLYDPWTTLKRMASLIGPNGYLVISLPHAGHAAVVSCLINSDFEYHDCGLLDRTHIRFFGLKNIQDLFAQANLKIIEVRYVITPPEETDLAAHWSRLPAKVQNAIKTSEYANVYQVVVKAVPLDYPGDALSVAPPEPELPRAHIANPVWRTRIGQHLSPQHKQRIRKGLKLLGINL</sequence>
<dbReference type="InterPro" id="IPR020596">
    <property type="entry name" value="rRNA_Ade_Mease_Trfase_CS"/>
</dbReference>
<dbReference type="EMBL" id="FOVJ01000003">
    <property type="protein sequence ID" value="SFN82532.1"/>
    <property type="molecule type" value="Genomic_DNA"/>
</dbReference>
<reference evidence="3" key="1">
    <citation type="submission" date="2016-10" db="EMBL/GenBank/DDBJ databases">
        <authorList>
            <person name="Varghese N."/>
        </authorList>
    </citation>
    <scope>NUCLEOTIDE SEQUENCE [LARGE SCALE GENOMIC DNA]</scope>
    <source>
        <strain evidence="3">Nsp8</strain>
    </source>
</reference>
<organism evidence="2 3">
    <name type="scientific">Nitrosospira briensis</name>
    <dbReference type="NCBI Taxonomy" id="35799"/>
    <lineage>
        <taxon>Bacteria</taxon>
        <taxon>Pseudomonadati</taxon>
        <taxon>Pseudomonadota</taxon>
        <taxon>Betaproteobacteria</taxon>
        <taxon>Nitrosomonadales</taxon>
        <taxon>Nitrosomonadaceae</taxon>
        <taxon>Nitrosospira</taxon>
    </lineage>
</organism>
<dbReference type="InterPro" id="IPR029063">
    <property type="entry name" value="SAM-dependent_MTases_sf"/>
</dbReference>
<evidence type="ECO:0000313" key="2">
    <source>
        <dbReference type="EMBL" id="SFN82532.1"/>
    </source>
</evidence>
<keyword evidence="1" id="KW-0949">S-adenosyl-L-methionine</keyword>
<dbReference type="PANTHER" id="PTHR43861">
    <property type="entry name" value="TRANS-ACONITATE 2-METHYLTRANSFERASE-RELATED"/>
    <property type="match status" value="1"/>
</dbReference>
<keyword evidence="3" id="KW-1185">Reference proteome</keyword>
<protein>
    <submittedName>
        <fullName evidence="2">Methyltransferase domain-containing protein</fullName>
    </submittedName>
</protein>
<dbReference type="Gene3D" id="3.40.50.150">
    <property type="entry name" value="Vaccinia Virus protein VP39"/>
    <property type="match status" value="1"/>
</dbReference>
<dbReference type="SUPFAM" id="SSF53335">
    <property type="entry name" value="S-adenosyl-L-methionine-dependent methyltransferases"/>
    <property type="match status" value="1"/>
</dbReference>
<dbReference type="CDD" id="cd02440">
    <property type="entry name" value="AdoMet_MTases"/>
    <property type="match status" value="1"/>
</dbReference>
<proteinExistence type="predicted"/>
<dbReference type="Pfam" id="PF13489">
    <property type="entry name" value="Methyltransf_23"/>
    <property type="match status" value="1"/>
</dbReference>
<dbReference type="GO" id="GO:0000179">
    <property type="term" value="F:rRNA (adenine-N6,N6-)-dimethyltransferase activity"/>
    <property type="evidence" value="ECO:0007669"/>
    <property type="project" value="InterPro"/>
</dbReference>
<name>A0A1I5C6T6_9PROT</name>
<dbReference type="Proteomes" id="UP000183107">
    <property type="component" value="Unassembled WGS sequence"/>
</dbReference>
<accession>A0A1I5C6T6</accession>
<evidence type="ECO:0000256" key="1">
    <source>
        <dbReference type="ARBA" id="ARBA00022691"/>
    </source>
</evidence>